<dbReference type="AlphaFoldDB" id="A0A2U3KMA8"/>
<organism evidence="1 2">
    <name type="scientific">Candidatus Sulfotelmatobacter kueseliae</name>
    <dbReference type="NCBI Taxonomy" id="2042962"/>
    <lineage>
        <taxon>Bacteria</taxon>
        <taxon>Pseudomonadati</taxon>
        <taxon>Acidobacteriota</taxon>
        <taxon>Terriglobia</taxon>
        <taxon>Terriglobales</taxon>
        <taxon>Candidatus Korobacteraceae</taxon>
        <taxon>Candidatus Sulfotelmatobacter</taxon>
    </lineage>
</organism>
<sequence length="80" mass="8544">MVQVRFVSGYAVRHTLSAVLGTRLWALLLGADVSPRAASPLSEGCGALIVSQRRIACSGHTCRRAGDPQLLVSYLSLLSY</sequence>
<gene>
    <name evidence="1" type="ORF">SBA1_320020</name>
</gene>
<evidence type="ECO:0000313" key="2">
    <source>
        <dbReference type="Proteomes" id="UP000238701"/>
    </source>
</evidence>
<evidence type="ECO:0000313" key="1">
    <source>
        <dbReference type="EMBL" id="SPF40690.1"/>
    </source>
</evidence>
<dbReference type="Proteomes" id="UP000238701">
    <property type="component" value="Unassembled WGS sequence"/>
</dbReference>
<accession>A0A2U3KMA8</accession>
<proteinExistence type="predicted"/>
<dbReference type="EMBL" id="OMOD01000125">
    <property type="protein sequence ID" value="SPF40690.1"/>
    <property type="molecule type" value="Genomic_DNA"/>
</dbReference>
<protein>
    <submittedName>
        <fullName evidence="1">Uncharacterized protein</fullName>
    </submittedName>
</protein>
<name>A0A2U3KMA8_9BACT</name>
<reference evidence="2" key="1">
    <citation type="submission" date="2018-02" db="EMBL/GenBank/DDBJ databases">
        <authorList>
            <person name="Hausmann B."/>
        </authorList>
    </citation>
    <scope>NUCLEOTIDE SEQUENCE [LARGE SCALE GENOMIC DNA]</scope>
    <source>
        <strain evidence="2">Peat soil MAG SbA1</strain>
    </source>
</reference>